<evidence type="ECO:0000256" key="6">
    <source>
        <dbReference type="ARBA" id="ARBA00023136"/>
    </source>
</evidence>
<organism evidence="9 10">
    <name type="scientific">Parvicella tangerina</name>
    <dbReference type="NCBI Taxonomy" id="2829795"/>
    <lineage>
        <taxon>Bacteria</taxon>
        <taxon>Pseudomonadati</taxon>
        <taxon>Bacteroidota</taxon>
        <taxon>Flavobacteriia</taxon>
        <taxon>Flavobacteriales</taxon>
        <taxon>Parvicellaceae</taxon>
        <taxon>Parvicella</taxon>
    </lineage>
</organism>
<evidence type="ECO:0000256" key="2">
    <source>
        <dbReference type="ARBA" id="ARBA00022448"/>
    </source>
</evidence>
<dbReference type="AlphaFoldDB" id="A0A916JKJ1"/>
<evidence type="ECO:0000256" key="7">
    <source>
        <dbReference type="ARBA" id="ARBA00023180"/>
    </source>
</evidence>
<evidence type="ECO:0000313" key="9">
    <source>
        <dbReference type="EMBL" id="CAG5078949.1"/>
    </source>
</evidence>
<protein>
    <submittedName>
        <fullName evidence="9">Proton/glutamate-aspartate symporter</fullName>
    </submittedName>
</protein>
<evidence type="ECO:0000256" key="1">
    <source>
        <dbReference type="ARBA" id="ARBA00004141"/>
    </source>
</evidence>
<evidence type="ECO:0000256" key="4">
    <source>
        <dbReference type="ARBA" id="ARBA00022847"/>
    </source>
</evidence>
<keyword evidence="7" id="KW-0325">Glycoprotein</keyword>
<feature type="transmembrane region" description="Helical" evidence="8">
    <location>
        <begin position="392"/>
        <end position="413"/>
    </location>
</feature>
<keyword evidence="3 8" id="KW-0812">Transmembrane</keyword>
<feature type="transmembrane region" description="Helical" evidence="8">
    <location>
        <begin position="7"/>
        <end position="28"/>
    </location>
</feature>
<dbReference type="Gene3D" id="1.10.3860.10">
    <property type="entry name" value="Sodium:dicarboxylate symporter"/>
    <property type="match status" value="1"/>
</dbReference>
<dbReference type="GO" id="GO:0016020">
    <property type="term" value="C:membrane"/>
    <property type="evidence" value="ECO:0007669"/>
    <property type="project" value="UniProtKB-SubCell"/>
</dbReference>
<keyword evidence="6 8" id="KW-0472">Membrane</keyword>
<evidence type="ECO:0000256" key="8">
    <source>
        <dbReference type="SAM" id="Phobius"/>
    </source>
</evidence>
<dbReference type="EMBL" id="OU015584">
    <property type="protein sequence ID" value="CAG5078949.1"/>
    <property type="molecule type" value="Genomic_DNA"/>
</dbReference>
<feature type="transmembrane region" description="Helical" evidence="8">
    <location>
        <begin position="80"/>
        <end position="100"/>
    </location>
</feature>
<feature type="transmembrane region" description="Helical" evidence="8">
    <location>
        <begin position="203"/>
        <end position="221"/>
    </location>
</feature>
<accession>A0A916JKJ1</accession>
<dbReference type="GO" id="GO:1902475">
    <property type="term" value="P:L-alpha-amino acid transmembrane transport"/>
    <property type="evidence" value="ECO:0007669"/>
    <property type="project" value="UniProtKB-ARBA"/>
</dbReference>
<dbReference type="RefSeq" id="WP_258541039.1">
    <property type="nucleotide sequence ID" value="NZ_OU015584.1"/>
</dbReference>
<dbReference type="PANTHER" id="PTHR11958:SF63">
    <property type="entry name" value="AMINO ACID TRANSPORTER"/>
    <property type="match status" value="1"/>
</dbReference>
<reference evidence="9" key="1">
    <citation type="submission" date="2021-04" db="EMBL/GenBank/DDBJ databases">
        <authorList>
            <person name="Rodrigo-Torres L."/>
            <person name="Arahal R. D."/>
            <person name="Lucena T."/>
        </authorList>
    </citation>
    <scope>NUCLEOTIDE SEQUENCE</scope>
    <source>
        <strain evidence="9">AS29M-1</strain>
    </source>
</reference>
<evidence type="ECO:0000313" key="10">
    <source>
        <dbReference type="Proteomes" id="UP000683507"/>
    </source>
</evidence>
<dbReference type="Proteomes" id="UP000683507">
    <property type="component" value="Chromosome"/>
</dbReference>
<dbReference type="InterPro" id="IPR036458">
    <property type="entry name" value="Na:dicarbo_symporter_sf"/>
</dbReference>
<dbReference type="InterPro" id="IPR050746">
    <property type="entry name" value="DAACS"/>
</dbReference>
<name>A0A916JKJ1_9FLAO</name>
<dbReference type="PRINTS" id="PR00173">
    <property type="entry name" value="EDTRNSPORT"/>
</dbReference>
<sequence length="495" mass="54015">MKIAIHWRIIIGLVLGLGWAIASSYLGWSEFTLNWIDPFGKIFINLLKMIAVPLVLFSIIKGVADLKDITKLGKVGLKTLGVYLITTLFAISLGLSLANIGQPGKSLTDEQLVENRIKYELWAQENKVDLIDDINLLKDPAYKDQIATINEKYLKEKEENAQDASLQAKSDAASKQKDARPLQFLVDIVPTNIFGALTDVKNMLQVIFFGILFGIALLMIPKESSGPVSSLITGINDTFLKMVDIIMNAAPYFVFALMAGNFSDLAKDDPQKLWDSLFPLLEYSLLVLIGLALMIFVIYPVIMLIVTKKNGQPMSYTGFFKRISPAQFLAFSTSSSAATLPVTIECVRDRIGVSKEVTSFVLPIGATVNMDGTSLYQAVAAIFLAQSHMIDLTFGAQMEIMLLALLASIGSAAVPSAGIVMLMIVLSSVGLNPAWIVPILAVDRILDMCRTVVNVTGDATVATIIASTEKELNIVPDEILDQELDHVIDEHEGVA</sequence>
<evidence type="ECO:0000256" key="3">
    <source>
        <dbReference type="ARBA" id="ARBA00022692"/>
    </source>
</evidence>
<evidence type="ECO:0000256" key="5">
    <source>
        <dbReference type="ARBA" id="ARBA00022989"/>
    </source>
</evidence>
<dbReference type="InterPro" id="IPR001991">
    <property type="entry name" value="Na-dicarboxylate_symporter"/>
</dbReference>
<proteinExistence type="predicted"/>
<dbReference type="SUPFAM" id="SSF118215">
    <property type="entry name" value="Proton glutamate symport protein"/>
    <property type="match status" value="1"/>
</dbReference>
<keyword evidence="4" id="KW-0769">Symport</keyword>
<dbReference type="PROSITE" id="PS00714">
    <property type="entry name" value="NA_DICARBOXYL_SYMP_2"/>
    <property type="match status" value="1"/>
</dbReference>
<dbReference type="PANTHER" id="PTHR11958">
    <property type="entry name" value="SODIUM/DICARBOXYLATE SYMPORTER-RELATED"/>
    <property type="match status" value="1"/>
</dbReference>
<feature type="transmembrane region" description="Helical" evidence="8">
    <location>
        <begin position="242"/>
        <end position="263"/>
    </location>
</feature>
<feature type="transmembrane region" description="Helical" evidence="8">
    <location>
        <begin position="419"/>
        <end position="442"/>
    </location>
</feature>
<dbReference type="KEGG" id="ptan:CRYO30217_00815"/>
<gene>
    <name evidence="9" type="primary">gltP</name>
    <name evidence="9" type="ORF">CRYO30217_00815</name>
</gene>
<dbReference type="InterPro" id="IPR018107">
    <property type="entry name" value="Na-dicarboxylate_symporter_CS"/>
</dbReference>
<keyword evidence="10" id="KW-1185">Reference proteome</keyword>
<dbReference type="GO" id="GO:0015293">
    <property type="term" value="F:symporter activity"/>
    <property type="evidence" value="ECO:0007669"/>
    <property type="project" value="UniProtKB-KW"/>
</dbReference>
<comment type="subcellular location">
    <subcellularLocation>
        <location evidence="1">Membrane</location>
        <topology evidence="1">Multi-pass membrane protein</topology>
    </subcellularLocation>
</comment>
<keyword evidence="5 8" id="KW-1133">Transmembrane helix</keyword>
<feature type="transmembrane region" description="Helical" evidence="8">
    <location>
        <begin position="40"/>
        <end position="60"/>
    </location>
</feature>
<dbReference type="Pfam" id="PF00375">
    <property type="entry name" value="SDF"/>
    <property type="match status" value="1"/>
</dbReference>
<feature type="transmembrane region" description="Helical" evidence="8">
    <location>
        <begin position="283"/>
        <end position="306"/>
    </location>
</feature>
<keyword evidence="2" id="KW-0813">Transport</keyword>